<dbReference type="InterPro" id="IPR000010">
    <property type="entry name" value="Cystatin_dom"/>
</dbReference>
<proteinExistence type="predicted"/>
<dbReference type="Gene3D" id="3.10.450.10">
    <property type="match status" value="1"/>
</dbReference>
<dbReference type="GO" id="GO:0004869">
    <property type="term" value="F:cysteine-type endopeptidase inhibitor activity"/>
    <property type="evidence" value="ECO:0007669"/>
    <property type="project" value="UniProtKB-KW"/>
</dbReference>
<feature type="domain" description="Cystatin" evidence="4">
    <location>
        <begin position="33"/>
        <end position="122"/>
    </location>
</feature>
<dbReference type="Proteomes" id="UP001630127">
    <property type="component" value="Unassembled WGS sequence"/>
</dbReference>
<name>A0ABD2ZXK7_9GENT</name>
<organism evidence="5 6">
    <name type="scientific">Cinchona calisaya</name>
    <dbReference type="NCBI Taxonomy" id="153742"/>
    <lineage>
        <taxon>Eukaryota</taxon>
        <taxon>Viridiplantae</taxon>
        <taxon>Streptophyta</taxon>
        <taxon>Embryophyta</taxon>
        <taxon>Tracheophyta</taxon>
        <taxon>Spermatophyta</taxon>
        <taxon>Magnoliopsida</taxon>
        <taxon>eudicotyledons</taxon>
        <taxon>Gunneridae</taxon>
        <taxon>Pentapetalae</taxon>
        <taxon>asterids</taxon>
        <taxon>lamiids</taxon>
        <taxon>Gentianales</taxon>
        <taxon>Rubiaceae</taxon>
        <taxon>Cinchonoideae</taxon>
        <taxon>Cinchoneae</taxon>
        <taxon>Cinchona</taxon>
    </lineage>
</organism>
<evidence type="ECO:0000259" key="4">
    <source>
        <dbReference type="SMART" id="SM00043"/>
    </source>
</evidence>
<evidence type="ECO:0000256" key="1">
    <source>
        <dbReference type="ARBA" id="ARBA00022690"/>
    </source>
</evidence>
<dbReference type="PANTHER" id="PTHR47364:SF2">
    <property type="entry name" value="CYSTEINE PROTEINASE INHIBITOR 5"/>
    <property type="match status" value="1"/>
</dbReference>
<dbReference type="CDD" id="cd00042">
    <property type="entry name" value="CY"/>
    <property type="match status" value="1"/>
</dbReference>
<dbReference type="SUPFAM" id="SSF54403">
    <property type="entry name" value="Cystatin/monellin"/>
    <property type="match status" value="1"/>
</dbReference>
<accession>A0ABD2ZXK7</accession>
<dbReference type="InterPro" id="IPR046350">
    <property type="entry name" value="Cystatin_sf"/>
</dbReference>
<evidence type="ECO:0000256" key="3">
    <source>
        <dbReference type="SAM" id="SignalP"/>
    </source>
</evidence>
<feature type="chain" id="PRO_5044896193" description="Cystatin domain-containing protein" evidence="3">
    <location>
        <begin position="24"/>
        <end position="123"/>
    </location>
</feature>
<dbReference type="PANTHER" id="PTHR47364">
    <property type="entry name" value="CYSTEINE PROTEINASE INHIBITOR 5"/>
    <property type="match status" value="1"/>
</dbReference>
<dbReference type="InterPro" id="IPR018073">
    <property type="entry name" value="Prot_inh_cystat_CS"/>
</dbReference>
<evidence type="ECO:0000256" key="2">
    <source>
        <dbReference type="ARBA" id="ARBA00022704"/>
    </source>
</evidence>
<reference evidence="5 6" key="1">
    <citation type="submission" date="2024-11" db="EMBL/GenBank/DDBJ databases">
        <title>A near-complete genome assembly of Cinchona calisaya.</title>
        <authorList>
            <person name="Lian D.C."/>
            <person name="Zhao X.W."/>
            <person name="Wei L."/>
        </authorList>
    </citation>
    <scope>NUCLEOTIDE SEQUENCE [LARGE SCALE GENOMIC DNA]</scope>
    <source>
        <tissue evidence="5">Nenye</tissue>
    </source>
</reference>
<dbReference type="Pfam" id="PF16845">
    <property type="entry name" value="SQAPI"/>
    <property type="match status" value="1"/>
</dbReference>
<comment type="caution">
    <text evidence="5">The sequence shown here is derived from an EMBL/GenBank/DDBJ whole genome shotgun (WGS) entry which is preliminary data.</text>
</comment>
<keyword evidence="6" id="KW-1185">Reference proteome</keyword>
<gene>
    <name evidence="5" type="ORF">ACH5RR_016056</name>
</gene>
<evidence type="ECO:0000313" key="5">
    <source>
        <dbReference type="EMBL" id="KAL3523222.1"/>
    </source>
</evidence>
<keyword evidence="2" id="KW-0789">Thiol protease inhibitor</keyword>
<dbReference type="AlphaFoldDB" id="A0ABD2ZXK7"/>
<evidence type="ECO:0000313" key="6">
    <source>
        <dbReference type="Proteomes" id="UP001630127"/>
    </source>
</evidence>
<dbReference type="SMART" id="SM00043">
    <property type="entry name" value="CY"/>
    <property type="match status" value="1"/>
</dbReference>
<protein>
    <recommendedName>
        <fullName evidence="4">Cystatin domain-containing protein</fullName>
    </recommendedName>
</protein>
<dbReference type="EMBL" id="JBJUIK010000007">
    <property type="protein sequence ID" value="KAL3523222.1"/>
    <property type="molecule type" value="Genomic_DNA"/>
</dbReference>
<keyword evidence="1" id="KW-0646">Protease inhibitor</keyword>
<keyword evidence="3" id="KW-0732">Signal</keyword>
<sequence>MALKFQYLLAILAVIFLCSDVSSAPLSGGRRGAIVGGWRKIDPNNKEVVENGKFAIDEHNEEAKTKLQYKTVVEAEEQVVSGINYKLVIQAIDGTDSNKYEAIVWVKAGAIELKQLSSFRKLD</sequence>
<feature type="signal peptide" evidence="3">
    <location>
        <begin position="1"/>
        <end position="23"/>
    </location>
</feature>
<dbReference type="PROSITE" id="PS00287">
    <property type="entry name" value="CYSTATIN"/>
    <property type="match status" value="1"/>
</dbReference>